<evidence type="ECO:0000313" key="5">
    <source>
        <dbReference type="RefSeq" id="XP_031549649.1"/>
    </source>
</evidence>
<evidence type="ECO:0000313" key="4">
    <source>
        <dbReference type="Proteomes" id="UP000515163"/>
    </source>
</evidence>
<dbReference type="Gene3D" id="2.10.70.10">
    <property type="entry name" value="Complement Module, domain 1"/>
    <property type="match status" value="1"/>
</dbReference>
<dbReference type="RefSeq" id="XP_031549649.1">
    <property type="nucleotide sequence ID" value="XM_031693789.1"/>
</dbReference>
<dbReference type="AlphaFoldDB" id="A0A6P8GZQ6"/>
<dbReference type="InterPro" id="IPR001007">
    <property type="entry name" value="VWF_dom"/>
</dbReference>
<feature type="signal peptide" evidence="2">
    <location>
        <begin position="1"/>
        <end position="24"/>
    </location>
</feature>
<dbReference type="Proteomes" id="UP000515163">
    <property type="component" value="Unplaced"/>
</dbReference>
<proteinExistence type="predicted"/>
<feature type="chain" id="PRO_5027791165" evidence="2">
    <location>
        <begin position="25"/>
        <end position="300"/>
    </location>
</feature>
<dbReference type="KEGG" id="aten:116287149"/>
<keyword evidence="4" id="KW-1185">Reference proteome</keyword>
<name>A0A6P8GZQ6_ACTTE</name>
<sequence length="300" mass="33533">MVSCIRMILPLLVILYFISLDVSANQQTIYRIKGDFGSPVYIELESIGCFRDRPSRALRNMYANFRSSIRWRSYPDTSYMVKACAESAYQHAYPGMFAVQYYGECWSDGSAEERYNMYGVSTNCEHGVGKDWANMVYRYKVVPKPTSCHINGKVYNEGDQMFLNSNSTSCKLCTCSNGEAKNCKGLHCETDYRTLCLKLKYLPGQCCPVCECSNNGQIMPVGSTWLARKDSTCAECTCQANNVAKCFIKSCKCNGDLIPIEIPGKCCPKCVAPTTASPRPETVPPTTERPPPIIPPRPFS</sequence>
<dbReference type="SUPFAM" id="SSF57603">
    <property type="entry name" value="FnI-like domain"/>
    <property type="match status" value="2"/>
</dbReference>
<feature type="domain" description="VWFC" evidence="3">
    <location>
        <begin position="212"/>
        <end position="271"/>
    </location>
</feature>
<evidence type="ECO:0000259" key="3">
    <source>
        <dbReference type="PROSITE" id="PS50184"/>
    </source>
</evidence>
<accession>A0A6P8GZQ6</accession>
<evidence type="ECO:0000256" key="1">
    <source>
        <dbReference type="SAM" id="MobiDB-lite"/>
    </source>
</evidence>
<reference evidence="5" key="1">
    <citation type="submission" date="2025-08" db="UniProtKB">
        <authorList>
            <consortium name="RefSeq"/>
        </authorList>
    </citation>
    <scope>IDENTIFICATION</scope>
    <source>
        <tissue evidence="5">Tentacle</tissue>
    </source>
</reference>
<dbReference type="PROSITE" id="PS01208">
    <property type="entry name" value="VWFC_1"/>
    <property type="match status" value="1"/>
</dbReference>
<feature type="compositionally biased region" description="Pro residues" evidence="1">
    <location>
        <begin position="281"/>
        <end position="300"/>
    </location>
</feature>
<dbReference type="PROSITE" id="PS50184">
    <property type="entry name" value="VWFC_2"/>
    <property type="match status" value="2"/>
</dbReference>
<gene>
    <name evidence="5" type="primary">LOC116287149</name>
</gene>
<dbReference type="InParanoid" id="A0A6P8GZQ6"/>
<dbReference type="SMART" id="SM00214">
    <property type="entry name" value="VWC"/>
    <property type="match status" value="2"/>
</dbReference>
<evidence type="ECO:0000256" key="2">
    <source>
        <dbReference type="SAM" id="SignalP"/>
    </source>
</evidence>
<organism evidence="4 5">
    <name type="scientific">Actinia tenebrosa</name>
    <name type="common">Australian red waratah sea anemone</name>
    <dbReference type="NCBI Taxonomy" id="6105"/>
    <lineage>
        <taxon>Eukaryota</taxon>
        <taxon>Metazoa</taxon>
        <taxon>Cnidaria</taxon>
        <taxon>Anthozoa</taxon>
        <taxon>Hexacorallia</taxon>
        <taxon>Actiniaria</taxon>
        <taxon>Actiniidae</taxon>
        <taxon>Actinia</taxon>
    </lineage>
</organism>
<protein>
    <submittedName>
        <fullName evidence="5">Kielin/chordin-like protein</fullName>
    </submittedName>
</protein>
<keyword evidence="2" id="KW-0732">Signal</keyword>
<dbReference type="GeneID" id="116287149"/>
<dbReference type="Pfam" id="PF23334">
    <property type="entry name" value="VWC2L_2nd"/>
    <property type="match status" value="2"/>
</dbReference>
<dbReference type="OrthoDB" id="365605at2759"/>
<feature type="region of interest" description="Disordered" evidence="1">
    <location>
        <begin position="275"/>
        <end position="300"/>
    </location>
</feature>
<feature type="domain" description="VWFC" evidence="3">
    <location>
        <begin position="146"/>
        <end position="211"/>
    </location>
</feature>